<reference evidence="5 6" key="1">
    <citation type="submission" date="2021-05" db="EMBL/GenBank/DDBJ databases">
        <title>Comparative genomic studies on the polysaccharide-degrading batcterial strains of the Flammeovirga genus.</title>
        <authorList>
            <person name="Zewei F."/>
            <person name="Zheng Z."/>
            <person name="Yu L."/>
            <person name="Ruyue G."/>
            <person name="Yanhong M."/>
            <person name="Yuanyuan C."/>
            <person name="Jingyan G."/>
            <person name="Wenjun H."/>
        </authorList>
    </citation>
    <scope>NUCLEOTIDE SEQUENCE [LARGE SCALE GENOMIC DNA]</scope>
    <source>
        <strain evidence="5 6">NBRC:100898</strain>
    </source>
</reference>
<dbReference type="RefSeq" id="WP_183363886.1">
    <property type="nucleotide sequence ID" value="NZ_CP076133.1"/>
</dbReference>
<dbReference type="Proteomes" id="UP000678679">
    <property type="component" value="Chromosome 2"/>
</dbReference>
<dbReference type="Gene3D" id="2.60.40.10">
    <property type="entry name" value="Immunoglobulins"/>
    <property type="match status" value="1"/>
</dbReference>
<keyword evidence="6" id="KW-1185">Reference proteome</keyword>
<sequence>MRTNLLIILLLTTGILSNAQTISGEQKVGHKVSITFDGPKTSELDPVNPFLDYRLDVTFTNGDVQFVIPGFYAADGNAGETSADAGNKWKVRFTPNKIGEWSYTASFVKGKNIAVADDISKAEKVSFDGTKGSFNVDQTDKSGRDLRAKGRLLPTDTHYLQFEGNKEYFIKGGVNSPEDLLGYHEFDQTSKKHKFENHIQDWKEGDVTWKDGKGKALIGAMNYMASTGINTVYFLTMNVQGDGNNVWPWTESFERYRFNVSKLDQWEKVFTHMDQVGLVKHVITQETENENLLDIGYTGIQRKLYYRELVARFAHHPGIIWNMGEENGITNWSPVGQTAKMRNTMITYMKNLDPYGNPVVIHTLPSLKDHENTVTPLLGNKSLDGISFQVHHLEDTYKVTKKWRKASAKEGKKWVIWLDEIGPASHGVLPDDYPAQQDTVRKDVIWANLMAGGAGIEHYFGYKFPHNDLNCEDWRSRDRIWHMTYVATSFFQEYLPFTEMKAKNNLVDSKDSYVFAKEGDTYCVYLKEGGNPVLDLSDQEGKYSVRWYNPRTGGDLIKAKVKVITGGQKVALGSSPTFDDDWVALVRKL</sequence>
<dbReference type="Pfam" id="PF16586">
    <property type="entry name" value="DUF5060"/>
    <property type="match status" value="1"/>
</dbReference>
<evidence type="ECO:0000259" key="4">
    <source>
        <dbReference type="Pfam" id="PF16586"/>
    </source>
</evidence>
<protein>
    <submittedName>
        <fullName evidence="5">DUF5060 domain-containing protein</fullName>
    </submittedName>
</protein>
<organism evidence="5 6">
    <name type="scientific">Flammeovirga yaeyamensis</name>
    <dbReference type="NCBI Taxonomy" id="367791"/>
    <lineage>
        <taxon>Bacteria</taxon>
        <taxon>Pseudomonadati</taxon>
        <taxon>Bacteroidota</taxon>
        <taxon>Cytophagia</taxon>
        <taxon>Cytophagales</taxon>
        <taxon>Flammeovirgaceae</taxon>
        <taxon>Flammeovirga</taxon>
    </lineage>
</organism>
<dbReference type="Pfam" id="PF13204">
    <property type="entry name" value="Apiosidase"/>
    <property type="match status" value="1"/>
</dbReference>
<evidence type="ECO:0000259" key="2">
    <source>
        <dbReference type="Pfam" id="PF12904"/>
    </source>
</evidence>
<dbReference type="Pfam" id="PF12904">
    <property type="entry name" value="Collagen_bind_2"/>
    <property type="match status" value="1"/>
</dbReference>
<gene>
    <name evidence="5" type="ORF">KMW28_23195</name>
</gene>
<evidence type="ECO:0000313" key="6">
    <source>
        <dbReference type="Proteomes" id="UP000678679"/>
    </source>
</evidence>
<dbReference type="InterPro" id="IPR025277">
    <property type="entry name" value="Apiosidase-like_cat_dom"/>
</dbReference>
<feature type="chain" id="PRO_5043555971" evidence="1">
    <location>
        <begin position="20"/>
        <end position="589"/>
    </location>
</feature>
<dbReference type="AlphaFoldDB" id="A0AAX1NE29"/>
<feature type="domain" description="Putative collagen-binding" evidence="2">
    <location>
        <begin position="508"/>
        <end position="585"/>
    </location>
</feature>
<evidence type="ECO:0000256" key="1">
    <source>
        <dbReference type="SAM" id="SignalP"/>
    </source>
</evidence>
<dbReference type="InterPro" id="IPR032260">
    <property type="entry name" value="DUF5060"/>
</dbReference>
<evidence type="ECO:0000259" key="3">
    <source>
        <dbReference type="Pfam" id="PF13204"/>
    </source>
</evidence>
<dbReference type="Gene3D" id="3.20.20.80">
    <property type="entry name" value="Glycosidases"/>
    <property type="match status" value="1"/>
</dbReference>
<dbReference type="EMBL" id="CP076133">
    <property type="protein sequence ID" value="QWG05331.1"/>
    <property type="molecule type" value="Genomic_DNA"/>
</dbReference>
<dbReference type="InterPro" id="IPR017853">
    <property type="entry name" value="GH"/>
</dbReference>
<proteinExistence type="predicted"/>
<dbReference type="KEGG" id="fya:KMW28_23195"/>
<dbReference type="InterPro" id="IPR024749">
    <property type="entry name" value="Collagen-bd_put"/>
</dbReference>
<keyword evidence="1" id="KW-0732">Signal</keyword>
<dbReference type="InterPro" id="IPR013783">
    <property type="entry name" value="Ig-like_fold"/>
</dbReference>
<feature type="domain" description="DUF5060" evidence="4">
    <location>
        <begin position="30"/>
        <end position="107"/>
    </location>
</feature>
<dbReference type="SUPFAM" id="SSF51445">
    <property type="entry name" value="(Trans)glycosidases"/>
    <property type="match status" value="1"/>
</dbReference>
<accession>A0AAX1NE29</accession>
<evidence type="ECO:0000313" key="5">
    <source>
        <dbReference type="EMBL" id="QWG05331.1"/>
    </source>
</evidence>
<feature type="domain" description="Apiosidase-like catalytic" evidence="3">
    <location>
        <begin position="302"/>
        <end position="456"/>
    </location>
</feature>
<feature type="signal peptide" evidence="1">
    <location>
        <begin position="1"/>
        <end position="19"/>
    </location>
</feature>
<name>A0AAX1NE29_9BACT</name>